<keyword evidence="8" id="KW-0675">Receptor</keyword>
<keyword evidence="6 11" id="KW-0798">TonB box</keyword>
<organism evidence="14 15">
    <name type="scientific">Halobacteriovorax marinus</name>
    <dbReference type="NCBI Taxonomy" id="97084"/>
    <lineage>
        <taxon>Bacteria</taxon>
        <taxon>Pseudomonadati</taxon>
        <taxon>Bdellovibrionota</taxon>
        <taxon>Bacteriovoracia</taxon>
        <taxon>Bacteriovoracales</taxon>
        <taxon>Halobacteriovoraceae</taxon>
        <taxon>Halobacteriovorax</taxon>
    </lineage>
</organism>
<comment type="caution">
    <text evidence="14">The sequence shown here is derived from an EMBL/GenBank/DDBJ whole genome shotgun (WGS) entry which is preliminary data.</text>
</comment>
<proteinExistence type="inferred from homology"/>
<dbReference type="EMBL" id="MAAO01000004">
    <property type="protein sequence ID" value="OUR98717.1"/>
    <property type="molecule type" value="Genomic_DNA"/>
</dbReference>
<protein>
    <recommendedName>
        <fullName evidence="16">TonB-dependent receptor</fullName>
    </recommendedName>
</protein>
<comment type="subcellular location">
    <subcellularLocation>
        <location evidence="1 10">Cell outer membrane</location>
        <topology evidence="1 10">Multi-pass membrane protein</topology>
    </subcellularLocation>
</comment>
<dbReference type="Pfam" id="PF07715">
    <property type="entry name" value="Plug"/>
    <property type="match status" value="1"/>
</dbReference>
<dbReference type="Pfam" id="PF00593">
    <property type="entry name" value="TonB_dep_Rec_b-barrel"/>
    <property type="match status" value="1"/>
</dbReference>
<name>A0A1Y5FAZ0_9BACT</name>
<dbReference type="InterPro" id="IPR036942">
    <property type="entry name" value="Beta-barrel_TonB_sf"/>
</dbReference>
<comment type="similarity">
    <text evidence="10 11">Belongs to the TonB-dependent receptor family.</text>
</comment>
<keyword evidence="4 10" id="KW-0812">Transmembrane</keyword>
<dbReference type="Proteomes" id="UP000196531">
    <property type="component" value="Unassembled WGS sequence"/>
</dbReference>
<evidence type="ECO:0000256" key="11">
    <source>
        <dbReference type="RuleBase" id="RU003357"/>
    </source>
</evidence>
<dbReference type="PANTHER" id="PTHR30069:SF29">
    <property type="entry name" value="HEMOGLOBIN AND HEMOGLOBIN-HAPTOGLOBIN-BINDING PROTEIN 1-RELATED"/>
    <property type="match status" value="1"/>
</dbReference>
<dbReference type="SUPFAM" id="SSF56935">
    <property type="entry name" value="Porins"/>
    <property type="match status" value="1"/>
</dbReference>
<feature type="domain" description="TonB-dependent receptor plug" evidence="13">
    <location>
        <begin position="19"/>
        <end position="126"/>
    </location>
</feature>
<evidence type="ECO:0000256" key="6">
    <source>
        <dbReference type="ARBA" id="ARBA00023077"/>
    </source>
</evidence>
<dbReference type="InterPro" id="IPR000531">
    <property type="entry name" value="Beta-barrel_TonB"/>
</dbReference>
<evidence type="ECO:0008006" key="16">
    <source>
        <dbReference type="Google" id="ProtNLM"/>
    </source>
</evidence>
<dbReference type="InterPro" id="IPR039426">
    <property type="entry name" value="TonB-dep_rcpt-like"/>
</dbReference>
<dbReference type="Gene3D" id="2.170.130.10">
    <property type="entry name" value="TonB-dependent receptor, plug domain"/>
    <property type="match status" value="1"/>
</dbReference>
<gene>
    <name evidence="14" type="ORF">A9Q84_04705</name>
</gene>
<evidence type="ECO:0000256" key="8">
    <source>
        <dbReference type="ARBA" id="ARBA00023170"/>
    </source>
</evidence>
<evidence type="ECO:0000259" key="12">
    <source>
        <dbReference type="Pfam" id="PF00593"/>
    </source>
</evidence>
<evidence type="ECO:0000259" key="13">
    <source>
        <dbReference type="Pfam" id="PF07715"/>
    </source>
</evidence>
<evidence type="ECO:0000313" key="15">
    <source>
        <dbReference type="Proteomes" id="UP000196531"/>
    </source>
</evidence>
<evidence type="ECO:0000256" key="10">
    <source>
        <dbReference type="PROSITE-ProRule" id="PRU01360"/>
    </source>
</evidence>
<dbReference type="GO" id="GO:0015344">
    <property type="term" value="F:siderophore uptake transmembrane transporter activity"/>
    <property type="evidence" value="ECO:0007669"/>
    <property type="project" value="TreeGrafter"/>
</dbReference>
<feature type="domain" description="TonB-dependent receptor-like beta-barrel" evidence="12">
    <location>
        <begin position="258"/>
        <end position="586"/>
    </location>
</feature>
<keyword evidence="7 10" id="KW-0472">Membrane</keyword>
<evidence type="ECO:0000256" key="1">
    <source>
        <dbReference type="ARBA" id="ARBA00004571"/>
    </source>
</evidence>
<evidence type="ECO:0000256" key="7">
    <source>
        <dbReference type="ARBA" id="ARBA00023136"/>
    </source>
</evidence>
<evidence type="ECO:0000313" key="14">
    <source>
        <dbReference type="EMBL" id="OUR98717.1"/>
    </source>
</evidence>
<keyword evidence="3 10" id="KW-1134">Transmembrane beta strand</keyword>
<accession>A0A1Y5FAZ0</accession>
<dbReference type="AlphaFoldDB" id="A0A1Y5FAZ0"/>
<dbReference type="PANTHER" id="PTHR30069">
    <property type="entry name" value="TONB-DEPENDENT OUTER MEMBRANE RECEPTOR"/>
    <property type="match status" value="1"/>
</dbReference>
<dbReference type="InterPro" id="IPR012910">
    <property type="entry name" value="Plug_dom"/>
</dbReference>
<evidence type="ECO:0000256" key="9">
    <source>
        <dbReference type="ARBA" id="ARBA00023237"/>
    </source>
</evidence>
<evidence type="ECO:0000256" key="3">
    <source>
        <dbReference type="ARBA" id="ARBA00022452"/>
    </source>
</evidence>
<evidence type="ECO:0000256" key="4">
    <source>
        <dbReference type="ARBA" id="ARBA00022692"/>
    </source>
</evidence>
<dbReference type="InterPro" id="IPR037066">
    <property type="entry name" value="Plug_dom_sf"/>
</dbReference>
<evidence type="ECO:0000256" key="2">
    <source>
        <dbReference type="ARBA" id="ARBA00022448"/>
    </source>
</evidence>
<dbReference type="Gene3D" id="2.40.170.20">
    <property type="entry name" value="TonB-dependent receptor, beta-barrel domain"/>
    <property type="match status" value="1"/>
</dbReference>
<keyword evidence="2 10" id="KW-0813">Transport</keyword>
<dbReference type="PROSITE" id="PS52016">
    <property type="entry name" value="TONB_DEPENDENT_REC_3"/>
    <property type="match status" value="1"/>
</dbReference>
<evidence type="ECO:0000256" key="5">
    <source>
        <dbReference type="ARBA" id="ARBA00022729"/>
    </source>
</evidence>
<dbReference type="GO" id="GO:0009279">
    <property type="term" value="C:cell outer membrane"/>
    <property type="evidence" value="ECO:0007669"/>
    <property type="project" value="UniProtKB-SubCell"/>
</dbReference>
<sequence>MEDLLSVTVDVASINKESISETPAIVTRYSRFDLEKLGARSIKDMLNLVPGVTALEGQIGTSPIMIRGSVEGFNQKVLFLIDGVPYWLPTHTDIPLNGVPFEAIDYIEVIRGPGSVLHGTNASAGVINVVTRTDNIGTLYASKGEYARDKASVYYNKKFKDGSLSISSEIQTDDGVNQSVEGLKTAPATFSNQNLPTNGFYRKSENFKSVHAKIKYKDTKVIINVFESDTSGFASADTVISKASWIKKGYLIHVDQKLDFFKKVKFNVFGDYNNYFHELPVANDLGGTSGVIYKMSNEGKDNYRLRGGARAHITPIDTLSILVGSEYERRSWGDYGKYDQTSDTLLLSIIGDGQSYELSHYGQIDFSLSKYWKFLLGLRYVDYSLAKAEKTPRAGVVYKINKNQSLKLLYSVGYNSPSPIQTDINVPGIVIGKKGLLPEKNGMLDLAYTYTDERNHFMFDLYYLKTENVITRVTGANEATYFNSGQFERQGFEVEYQRKYDKLFLLSNLSFHRQGHKAMDKDASAFYVPRFTFNTGLTYRFFEKHSLGGSFRYISKRAQVYSQELLDIQYAYTKSNFSIFGKIANLLGQKAKDPDVLNFVDARKFGQIDGAIFSTGIKLEY</sequence>
<dbReference type="GO" id="GO:0044718">
    <property type="term" value="P:siderophore transmembrane transport"/>
    <property type="evidence" value="ECO:0007669"/>
    <property type="project" value="TreeGrafter"/>
</dbReference>
<keyword evidence="5" id="KW-0732">Signal</keyword>
<keyword evidence="9 10" id="KW-0998">Cell outer membrane</keyword>
<reference evidence="15" key="1">
    <citation type="journal article" date="2017" name="Proc. Natl. Acad. Sci. U.S.A.">
        <title>Simulation of Deepwater Horizon oil plume reveals substrate specialization within a complex community of hydrocarbon-degraders.</title>
        <authorList>
            <person name="Hu P."/>
            <person name="Dubinsky E.A."/>
            <person name="Probst A.J."/>
            <person name="Wang J."/>
            <person name="Sieber C.M.K."/>
            <person name="Tom L.M."/>
            <person name="Gardinali P."/>
            <person name="Banfield J.F."/>
            <person name="Atlas R.M."/>
            <person name="Andersen G.L."/>
        </authorList>
    </citation>
    <scope>NUCLEOTIDE SEQUENCE [LARGE SCALE GENOMIC DNA]</scope>
</reference>